<evidence type="ECO:0000259" key="12">
    <source>
        <dbReference type="Pfam" id="PF07504"/>
    </source>
</evidence>
<keyword evidence="7" id="KW-0482">Metalloprotease</keyword>
<organism evidence="13 14">
    <name type="scientific">Marasmius tenuissimus</name>
    <dbReference type="NCBI Taxonomy" id="585030"/>
    <lineage>
        <taxon>Eukaryota</taxon>
        <taxon>Fungi</taxon>
        <taxon>Dikarya</taxon>
        <taxon>Basidiomycota</taxon>
        <taxon>Agaricomycotina</taxon>
        <taxon>Agaricomycetes</taxon>
        <taxon>Agaricomycetidae</taxon>
        <taxon>Agaricales</taxon>
        <taxon>Marasmiineae</taxon>
        <taxon>Marasmiaceae</taxon>
        <taxon>Marasmius</taxon>
    </lineage>
</organism>
<name>A0ABR3A145_9AGAR</name>
<evidence type="ECO:0000256" key="1">
    <source>
        <dbReference type="ARBA" id="ARBA00006270"/>
    </source>
</evidence>
<dbReference type="SMART" id="SM00173">
    <property type="entry name" value="RAS"/>
    <property type="match status" value="1"/>
</dbReference>
<evidence type="ECO:0000256" key="11">
    <source>
        <dbReference type="SAM" id="MobiDB-lite"/>
    </source>
</evidence>
<comment type="similarity">
    <text evidence="1">Belongs to the small GTPase superfamily. Rab family.</text>
</comment>
<gene>
    <name evidence="13" type="ORF">AAF712_006008</name>
</gene>
<evidence type="ECO:0000256" key="10">
    <source>
        <dbReference type="ARBA" id="ARBA00046278"/>
    </source>
</evidence>
<dbReference type="Pfam" id="PF00071">
    <property type="entry name" value="Ras"/>
    <property type="match status" value="1"/>
</dbReference>
<comment type="caution">
    <text evidence="13">The sequence shown here is derived from an EMBL/GenBank/DDBJ whole genome shotgun (WGS) entry which is preliminary data.</text>
</comment>
<evidence type="ECO:0000256" key="7">
    <source>
        <dbReference type="ARBA" id="ARBA00023049"/>
    </source>
</evidence>
<keyword evidence="3" id="KW-0479">Metal-binding</keyword>
<evidence type="ECO:0000256" key="5">
    <source>
        <dbReference type="ARBA" id="ARBA00022801"/>
    </source>
</evidence>
<dbReference type="InterPro" id="IPR011096">
    <property type="entry name" value="FTP_domain"/>
</dbReference>
<dbReference type="SMART" id="SM00176">
    <property type="entry name" value="RAN"/>
    <property type="match status" value="1"/>
</dbReference>
<protein>
    <recommendedName>
        <fullName evidence="12">FTP domain-containing protein</fullName>
    </recommendedName>
</protein>
<dbReference type="CDD" id="cd01863">
    <property type="entry name" value="Rab18"/>
    <property type="match status" value="1"/>
</dbReference>
<sequence length="559" mass="61358">MAPTSSQATPINVKLLLIGNSSVGKSSLLLRFSDEQWLPEDESSATIGVDFRVHKMDVKGKKVKLSIWDTAGQERFRTITSSYYRGAQGIILVYDVSSRDSFDALPRWYSELGTYVSDSVVKILVGNKVDKEFSRQVPTSEASAFAERMNSLFIEASAKTDVNVKETFQEVVERILDTPELWENGNSKGQRTDGGRGGVPGGVQVVGAPDSEAQSGSGLAGVSAHRRNGYEGIKLRKSLGFGPTLPHAVYQSVPNDFSSFAPPSANADPFDVARLFIEEKMGSSLAEGSSYRIRSDSYTDPTTGITHIYARQLIHGLEVSDANMNINVRGGRVLSYGSSFHSGSTALLDDDELRHPHREFCGELTAQLDDSYAQFVQLQNDQVVMEGSPKEAFDRHAGHLTRLHDSNCQHHSLPYDLASVKPAADGFDPRAALLQFMIAATPKSEMVNDILGNYEQHMEKMTFSDLSHLAPVDEPSYLYIQGAPETVNPVKAHLAYVQVPSKDGKSVDLNLVWKMEVEMQDNWYEVAVSAKAPHRIISVVDWASDAPLSSFQGELACEV</sequence>
<evidence type="ECO:0000256" key="6">
    <source>
        <dbReference type="ARBA" id="ARBA00022833"/>
    </source>
</evidence>
<dbReference type="InterPro" id="IPR027417">
    <property type="entry name" value="P-loop_NTPase"/>
</dbReference>
<dbReference type="SUPFAM" id="SSF52540">
    <property type="entry name" value="P-loop containing nucleoside triphosphate hydrolases"/>
    <property type="match status" value="1"/>
</dbReference>
<dbReference type="PANTHER" id="PTHR47980">
    <property type="entry name" value="LD44762P"/>
    <property type="match status" value="1"/>
</dbReference>
<evidence type="ECO:0000313" key="14">
    <source>
        <dbReference type="Proteomes" id="UP001437256"/>
    </source>
</evidence>
<evidence type="ECO:0000313" key="13">
    <source>
        <dbReference type="EMBL" id="KAL0067019.1"/>
    </source>
</evidence>
<dbReference type="InterPro" id="IPR005225">
    <property type="entry name" value="Small_GTP-bd"/>
</dbReference>
<feature type="domain" description="FTP" evidence="12">
    <location>
        <begin position="295"/>
        <end position="340"/>
    </location>
</feature>
<evidence type="ECO:0000256" key="2">
    <source>
        <dbReference type="ARBA" id="ARBA00022670"/>
    </source>
</evidence>
<dbReference type="InterPro" id="IPR001806">
    <property type="entry name" value="Small_GTPase"/>
</dbReference>
<evidence type="ECO:0000256" key="4">
    <source>
        <dbReference type="ARBA" id="ARBA00022741"/>
    </source>
</evidence>
<dbReference type="SMART" id="SM00175">
    <property type="entry name" value="RAB"/>
    <property type="match status" value="1"/>
</dbReference>
<keyword evidence="2" id="KW-0645">Protease</keyword>
<reference evidence="13 14" key="1">
    <citation type="submission" date="2024-05" db="EMBL/GenBank/DDBJ databases">
        <title>A draft genome resource for the thread blight pathogen Marasmius tenuissimus strain MS-2.</title>
        <authorList>
            <person name="Yulfo-Soto G.E."/>
            <person name="Baruah I.K."/>
            <person name="Amoako-Attah I."/>
            <person name="Bukari Y."/>
            <person name="Meinhardt L.W."/>
            <person name="Bailey B.A."/>
            <person name="Cohen S.P."/>
        </authorList>
    </citation>
    <scope>NUCLEOTIDE SEQUENCE [LARGE SCALE GENOMIC DNA]</scope>
    <source>
        <strain evidence="13 14">MS-2</strain>
    </source>
</reference>
<keyword evidence="6" id="KW-0862">Zinc</keyword>
<keyword evidence="8" id="KW-0342">GTP-binding</keyword>
<dbReference type="Proteomes" id="UP001437256">
    <property type="component" value="Unassembled WGS sequence"/>
</dbReference>
<evidence type="ECO:0000256" key="3">
    <source>
        <dbReference type="ARBA" id="ARBA00022723"/>
    </source>
</evidence>
<dbReference type="SMART" id="SM00174">
    <property type="entry name" value="RHO"/>
    <property type="match status" value="1"/>
</dbReference>
<dbReference type="InterPro" id="IPR050305">
    <property type="entry name" value="Small_GTPase_Rab"/>
</dbReference>
<feature type="region of interest" description="Disordered" evidence="11">
    <location>
        <begin position="182"/>
        <end position="223"/>
    </location>
</feature>
<keyword evidence="9" id="KW-0449">Lipoprotein</keyword>
<dbReference type="PROSITE" id="PS51420">
    <property type="entry name" value="RHO"/>
    <property type="match status" value="1"/>
</dbReference>
<accession>A0ABR3A145</accession>
<comment type="subcellular location">
    <subcellularLocation>
        <location evidence="10">Endomembrane system</location>
        <topology evidence="10">Lipid-anchor</topology>
        <orientation evidence="10">Cytoplasmic side</orientation>
    </subcellularLocation>
</comment>
<proteinExistence type="inferred from homology"/>
<keyword evidence="4" id="KW-0547">Nucleotide-binding</keyword>
<evidence type="ECO:0000256" key="8">
    <source>
        <dbReference type="ARBA" id="ARBA00023134"/>
    </source>
</evidence>
<dbReference type="PROSITE" id="PS51419">
    <property type="entry name" value="RAB"/>
    <property type="match status" value="1"/>
</dbReference>
<dbReference type="PRINTS" id="PR00449">
    <property type="entry name" value="RASTRNSFRMNG"/>
</dbReference>
<dbReference type="PROSITE" id="PS51421">
    <property type="entry name" value="RAS"/>
    <property type="match status" value="1"/>
</dbReference>
<dbReference type="EMBL" id="JBBXMP010000030">
    <property type="protein sequence ID" value="KAL0067019.1"/>
    <property type="molecule type" value="Genomic_DNA"/>
</dbReference>
<dbReference type="Pfam" id="PF07504">
    <property type="entry name" value="FTP"/>
    <property type="match status" value="1"/>
</dbReference>
<dbReference type="Gene3D" id="3.40.50.300">
    <property type="entry name" value="P-loop containing nucleotide triphosphate hydrolases"/>
    <property type="match status" value="1"/>
</dbReference>
<keyword evidence="5" id="KW-0378">Hydrolase</keyword>
<keyword evidence="14" id="KW-1185">Reference proteome</keyword>
<dbReference type="NCBIfam" id="TIGR00231">
    <property type="entry name" value="small_GTP"/>
    <property type="match status" value="1"/>
</dbReference>
<evidence type="ECO:0000256" key="9">
    <source>
        <dbReference type="ARBA" id="ARBA00023288"/>
    </source>
</evidence>